<dbReference type="InterPro" id="IPR036397">
    <property type="entry name" value="RNaseH_sf"/>
</dbReference>
<reference evidence="2 3" key="1">
    <citation type="submission" date="2019-07" db="EMBL/GenBank/DDBJ databases">
        <title>Whole genome shotgun sequence of Pseudoalteromonas espejiana NBRC 102222.</title>
        <authorList>
            <person name="Hosoyama A."/>
            <person name="Uohara A."/>
            <person name="Ohji S."/>
            <person name="Ichikawa N."/>
        </authorList>
    </citation>
    <scope>NUCLEOTIDE SEQUENCE [LARGE SCALE GENOMIC DNA]</scope>
    <source>
        <strain evidence="2 3">NBRC 102222</strain>
    </source>
</reference>
<sequence length="683" mass="77787">MSCFTQDDKLALNVIKKAFDLDIIVFLDWETFYKSKANNGSKSFSLKSLTYPEYIYDPRFHETGLGLVIDLDEYIDYGHGGAFYNAQMQKLKDARADGLRIGLVAHNTVFDGAICNWRYGLEFDFYFDTMLMRKYLAAHRPSSLNACAKDEWPDDPALRKGNDLADVDGIKYEYISEEQHASLAKYCRQDVNLMRRLFLAYIPRIGLANSTELRAMHITLRGAIEPQFDIRHDLLEEVIKEENIKDGEAVVEAIRFCAEHDISGITPKTFSSNPQYEVLLRHFDLRVPKKISKTTGLLTPALGKGDPEYIRLQIDNPEYAVLYKARERMKSTIAKSRAERMISVSSTFRKHGFTDACMPFFLNYYGAGQTGRWSGGQKLNQQNNTRGGKHRLSMLAPDGYQIGVCDLSNIELRVNLWFCGQEDLLENFRNDPNFDLYSDIATDIFGYTVKKKTHPDERQMGKAAALGLGFSMGWFGFQQYLASGPLGMEPMFKDDEFCRNVKNAYDVKHYAIKAMWHFLANTVMPVIVNGGELRFGPNDLYVARKDQVVLPSGRVLQYSNARYKGEETQSGVSMKVVFDSDKYDLWGKPIPKYLWHGLLIENISQATARDILAEQLVNVDRELDEKYLGWVMGSVHDELLAALKEGKEDEAFSIMERNMSKAPEWAIGLPLANEGGYAKEYSK</sequence>
<comment type="caution">
    <text evidence="2">The sequence shown here is derived from an EMBL/GenBank/DDBJ whole genome shotgun (WGS) entry which is preliminary data.</text>
</comment>
<keyword evidence="3" id="KW-1185">Reference proteome</keyword>
<dbReference type="EMBL" id="BJUM01000008">
    <property type="protein sequence ID" value="GEK54218.1"/>
    <property type="molecule type" value="Genomic_DNA"/>
</dbReference>
<dbReference type="GO" id="GO:0003677">
    <property type="term" value="F:DNA binding"/>
    <property type="evidence" value="ECO:0007669"/>
    <property type="project" value="InterPro"/>
</dbReference>
<organism evidence="2 3">
    <name type="scientific">Pseudoalteromonas espejiana</name>
    <dbReference type="NCBI Taxonomy" id="28107"/>
    <lineage>
        <taxon>Bacteria</taxon>
        <taxon>Pseudomonadati</taxon>
        <taxon>Pseudomonadota</taxon>
        <taxon>Gammaproteobacteria</taxon>
        <taxon>Alteromonadales</taxon>
        <taxon>Pseudoalteromonadaceae</taxon>
        <taxon>Pseudoalteromonas</taxon>
    </lineage>
</organism>
<evidence type="ECO:0000313" key="2">
    <source>
        <dbReference type="EMBL" id="GEK54218.1"/>
    </source>
</evidence>
<dbReference type="Gene3D" id="1.10.150.20">
    <property type="entry name" value="5' to 3' exonuclease, C-terminal subdomain"/>
    <property type="match status" value="1"/>
</dbReference>
<evidence type="ECO:0000259" key="1">
    <source>
        <dbReference type="SMART" id="SM00482"/>
    </source>
</evidence>
<dbReference type="SUPFAM" id="SSF53098">
    <property type="entry name" value="Ribonuclease H-like"/>
    <property type="match status" value="1"/>
</dbReference>
<dbReference type="AlphaFoldDB" id="A0A510XT62"/>
<dbReference type="SMART" id="SM00482">
    <property type="entry name" value="POLAc"/>
    <property type="match status" value="1"/>
</dbReference>
<name>A0A510XT62_9GAMM</name>
<dbReference type="Proteomes" id="UP000321419">
    <property type="component" value="Unassembled WGS sequence"/>
</dbReference>
<dbReference type="Gene3D" id="3.30.420.10">
    <property type="entry name" value="Ribonuclease H-like superfamily/Ribonuclease H"/>
    <property type="match status" value="1"/>
</dbReference>
<accession>A0A510XT62</accession>
<dbReference type="SUPFAM" id="SSF56672">
    <property type="entry name" value="DNA/RNA polymerases"/>
    <property type="match status" value="1"/>
</dbReference>
<evidence type="ECO:0000313" key="3">
    <source>
        <dbReference type="Proteomes" id="UP000321419"/>
    </source>
</evidence>
<dbReference type="Pfam" id="PF00476">
    <property type="entry name" value="DNA_pol_A"/>
    <property type="match status" value="1"/>
</dbReference>
<gene>
    <name evidence="2" type="ORF">PES01_10630</name>
</gene>
<dbReference type="RefSeq" id="WP_089347509.1">
    <property type="nucleotide sequence ID" value="NZ_BJUM01000008.1"/>
</dbReference>
<dbReference type="InterPro" id="IPR012337">
    <property type="entry name" value="RNaseH-like_sf"/>
</dbReference>
<dbReference type="GO" id="GO:0003887">
    <property type="term" value="F:DNA-directed DNA polymerase activity"/>
    <property type="evidence" value="ECO:0007669"/>
    <property type="project" value="InterPro"/>
</dbReference>
<proteinExistence type="predicted"/>
<dbReference type="OrthoDB" id="9764911at2"/>
<feature type="domain" description="DNA-directed DNA polymerase family A palm" evidence="1">
    <location>
        <begin position="387"/>
        <end position="647"/>
    </location>
</feature>
<dbReference type="InterPro" id="IPR043502">
    <property type="entry name" value="DNA/RNA_pol_sf"/>
</dbReference>
<dbReference type="GO" id="GO:0006260">
    <property type="term" value="P:DNA replication"/>
    <property type="evidence" value="ECO:0007669"/>
    <property type="project" value="InterPro"/>
</dbReference>
<dbReference type="InterPro" id="IPR001098">
    <property type="entry name" value="DNA-dir_DNA_pol_A_palm_dom"/>
</dbReference>
<dbReference type="Gene3D" id="3.30.70.370">
    <property type="match status" value="2"/>
</dbReference>
<protein>
    <submittedName>
        <fullName evidence="2">DNA polymerase</fullName>
    </submittedName>
</protein>